<gene>
    <name evidence="2" type="ORF">LPLAT_LOCUS7739</name>
</gene>
<feature type="transmembrane region" description="Helical" evidence="1">
    <location>
        <begin position="6"/>
        <end position="27"/>
    </location>
</feature>
<organism evidence="2 3">
    <name type="scientific">Lasius platythorax</name>
    <dbReference type="NCBI Taxonomy" id="488582"/>
    <lineage>
        <taxon>Eukaryota</taxon>
        <taxon>Metazoa</taxon>
        <taxon>Ecdysozoa</taxon>
        <taxon>Arthropoda</taxon>
        <taxon>Hexapoda</taxon>
        <taxon>Insecta</taxon>
        <taxon>Pterygota</taxon>
        <taxon>Neoptera</taxon>
        <taxon>Endopterygota</taxon>
        <taxon>Hymenoptera</taxon>
        <taxon>Apocrita</taxon>
        <taxon>Aculeata</taxon>
        <taxon>Formicoidea</taxon>
        <taxon>Formicidae</taxon>
        <taxon>Formicinae</taxon>
        <taxon>Lasius</taxon>
        <taxon>Lasius</taxon>
    </lineage>
</organism>
<keyword evidence="1" id="KW-0472">Membrane</keyword>
<reference evidence="2" key="1">
    <citation type="submission" date="2024-04" db="EMBL/GenBank/DDBJ databases">
        <authorList>
            <consortium name="Molecular Ecology Group"/>
        </authorList>
    </citation>
    <scope>NUCLEOTIDE SEQUENCE</scope>
</reference>
<evidence type="ECO:0000313" key="2">
    <source>
        <dbReference type="EMBL" id="CAL1681795.1"/>
    </source>
</evidence>
<proteinExistence type="predicted"/>
<dbReference type="Proteomes" id="UP001497644">
    <property type="component" value="Chromosome 3"/>
</dbReference>
<accession>A0AAV2NPH3</accession>
<evidence type="ECO:0000256" key="1">
    <source>
        <dbReference type="SAM" id="Phobius"/>
    </source>
</evidence>
<keyword evidence="3" id="KW-1185">Reference proteome</keyword>
<dbReference type="AlphaFoldDB" id="A0AAV2NPH3"/>
<name>A0AAV2NPH3_9HYME</name>
<evidence type="ECO:0000313" key="3">
    <source>
        <dbReference type="Proteomes" id="UP001497644"/>
    </source>
</evidence>
<dbReference type="EMBL" id="OZ034826">
    <property type="protein sequence ID" value="CAL1681795.1"/>
    <property type="molecule type" value="Genomic_DNA"/>
</dbReference>
<keyword evidence="1" id="KW-1133">Transmembrane helix</keyword>
<protein>
    <submittedName>
        <fullName evidence="2">Uncharacterized protein</fullName>
    </submittedName>
</protein>
<sequence length="171" mass="19182">MVFGLTQWLISFVIFLIVLTIITWSAVHMGKKDQNSTDISLRLFDVDNYSTLRENSTSRVIESTNGPALFADDQGSEIPDSAEFYNFIVKTFLTKNSTADSTGNDTATTIFTPSVINNDTTWNQDVTITIFTPSVIGNDTWRKEDTTIAVYDASDKPFLLLNNYQNISEKL</sequence>
<keyword evidence="1" id="KW-0812">Transmembrane</keyword>